<keyword evidence="11" id="KW-0479">Metal-binding</keyword>
<dbReference type="InterPro" id="IPR003691">
    <property type="entry name" value="FluC"/>
</dbReference>
<keyword evidence="11" id="KW-0813">Transport</keyword>
<dbReference type="AlphaFoldDB" id="A0A3D9KW19"/>
<dbReference type="GO" id="GO:0005886">
    <property type="term" value="C:plasma membrane"/>
    <property type="evidence" value="ECO:0007669"/>
    <property type="project" value="UniProtKB-SubCell"/>
</dbReference>
<comment type="similarity">
    <text evidence="9 11">Belongs to the fluoride channel Fluc/FEX (TC 1.A.43) family.</text>
</comment>
<keyword evidence="4 11" id="KW-0812">Transmembrane</keyword>
<evidence type="ECO:0000313" key="12">
    <source>
        <dbReference type="EMBL" id="RED91754.1"/>
    </source>
</evidence>
<dbReference type="HAMAP" id="MF_00454">
    <property type="entry name" value="FluC"/>
    <property type="match status" value="1"/>
</dbReference>
<dbReference type="GO" id="GO:0140114">
    <property type="term" value="P:cellular detoxification of fluoride"/>
    <property type="evidence" value="ECO:0007669"/>
    <property type="project" value="UniProtKB-UniRule"/>
</dbReference>
<feature type="binding site" evidence="11">
    <location>
        <position position="74"/>
    </location>
    <ligand>
        <name>Na(+)</name>
        <dbReference type="ChEBI" id="CHEBI:29101"/>
        <note>structural</note>
    </ligand>
</feature>
<feature type="transmembrane region" description="Helical" evidence="11">
    <location>
        <begin position="34"/>
        <end position="56"/>
    </location>
</feature>
<comment type="activity regulation">
    <text evidence="11">Na(+) is not transported, but it plays an essential structural role and its presence is essential for fluoride channel function.</text>
</comment>
<evidence type="ECO:0000256" key="6">
    <source>
        <dbReference type="ARBA" id="ARBA00023065"/>
    </source>
</evidence>
<keyword evidence="11" id="KW-0915">Sodium</keyword>
<keyword evidence="6 11" id="KW-0406">Ion transport</keyword>
<evidence type="ECO:0000256" key="10">
    <source>
        <dbReference type="ARBA" id="ARBA00035585"/>
    </source>
</evidence>
<name>A0A3D9KW19_MARFU</name>
<keyword evidence="8 11" id="KW-0407">Ion channel</keyword>
<keyword evidence="5 11" id="KW-1133">Transmembrane helix</keyword>
<evidence type="ECO:0000256" key="8">
    <source>
        <dbReference type="ARBA" id="ARBA00023303"/>
    </source>
</evidence>
<dbReference type="PANTHER" id="PTHR28259:SF1">
    <property type="entry name" value="FLUORIDE EXPORT PROTEIN 1-RELATED"/>
    <property type="match status" value="1"/>
</dbReference>
<keyword evidence="3" id="KW-0997">Cell inner membrane</keyword>
<keyword evidence="13" id="KW-1185">Reference proteome</keyword>
<evidence type="ECO:0000256" key="2">
    <source>
        <dbReference type="ARBA" id="ARBA00022475"/>
    </source>
</evidence>
<accession>A0A3D9KW19</accession>
<feature type="binding site" evidence="11">
    <location>
        <position position="77"/>
    </location>
    <ligand>
        <name>Na(+)</name>
        <dbReference type="ChEBI" id="CHEBI:29101"/>
        <note>structural</note>
    </ligand>
</feature>
<evidence type="ECO:0000256" key="4">
    <source>
        <dbReference type="ARBA" id="ARBA00022692"/>
    </source>
</evidence>
<feature type="transmembrane region" description="Helical" evidence="11">
    <location>
        <begin position="63"/>
        <end position="84"/>
    </location>
</feature>
<feature type="transmembrane region" description="Helical" evidence="11">
    <location>
        <begin position="96"/>
        <end position="120"/>
    </location>
</feature>
<dbReference type="NCBIfam" id="TIGR00494">
    <property type="entry name" value="crcB"/>
    <property type="match status" value="1"/>
</dbReference>
<reference evidence="12 13" key="1">
    <citation type="submission" date="2018-07" db="EMBL/GenBank/DDBJ databases">
        <title>Genomic Encyclopedia of Type Strains, Phase IV (KMG-IV): sequencing the most valuable type-strain genomes for metagenomic binning, comparative biology and taxonomic classification.</title>
        <authorList>
            <person name="Goeker M."/>
        </authorList>
    </citation>
    <scope>NUCLEOTIDE SEQUENCE [LARGE SCALE GENOMIC DNA]</scope>
    <source>
        <strain evidence="12 13">DSM 4134</strain>
    </source>
</reference>
<evidence type="ECO:0000256" key="7">
    <source>
        <dbReference type="ARBA" id="ARBA00023136"/>
    </source>
</evidence>
<organism evidence="12 13">
    <name type="scientific">Marinoscillum furvescens DSM 4134</name>
    <dbReference type="NCBI Taxonomy" id="1122208"/>
    <lineage>
        <taxon>Bacteria</taxon>
        <taxon>Pseudomonadati</taxon>
        <taxon>Bacteroidota</taxon>
        <taxon>Cytophagia</taxon>
        <taxon>Cytophagales</taxon>
        <taxon>Reichenbachiellaceae</taxon>
        <taxon>Marinoscillum</taxon>
    </lineage>
</organism>
<sequence>MKEIIYVGIGGFAGSAGRYLISKWLPPLGAAGTFPLGTFAVNLIGSLLIGFLAAILTKQSSNTLQLILITGFCGGFTTFSTFSAEGLKLLRAGHTIPYFTYLGLSITGGLFCCMIGWWIAQKIAG</sequence>
<evidence type="ECO:0000256" key="11">
    <source>
        <dbReference type="HAMAP-Rule" id="MF_00454"/>
    </source>
</evidence>
<dbReference type="PANTHER" id="PTHR28259">
    <property type="entry name" value="FLUORIDE EXPORT PROTEIN 1-RELATED"/>
    <property type="match status" value="1"/>
</dbReference>
<comment type="subcellular location">
    <subcellularLocation>
        <location evidence="1 11">Cell membrane</location>
        <topology evidence="1 11">Multi-pass membrane protein</topology>
    </subcellularLocation>
</comment>
<evidence type="ECO:0000256" key="5">
    <source>
        <dbReference type="ARBA" id="ARBA00022989"/>
    </source>
</evidence>
<protein>
    <recommendedName>
        <fullName evidence="11">Fluoride-specific ion channel FluC</fullName>
    </recommendedName>
</protein>
<comment type="catalytic activity">
    <reaction evidence="10">
        <text>fluoride(in) = fluoride(out)</text>
        <dbReference type="Rhea" id="RHEA:76159"/>
        <dbReference type="ChEBI" id="CHEBI:17051"/>
    </reaction>
    <physiologicalReaction direction="left-to-right" evidence="10">
        <dbReference type="Rhea" id="RHEA:76160"/>
    </physiologicalReaction>
</comment>
<keyword evidence="2 11" id="KW-1003">Cell membrane</keyword>
<proteinExistence type="inferred from homology"/>
<dbReference type="RefSeq" id="WP_115870469.1">
    <property type="nucleotide sequence ID" value="NZ_QREG01000037.1"/>
</dbReference>
<keyword evidence="7 11" id="KW-0472">Membrane</keyword>
<dbReference type="OrthoDB" id="9815830at2"/>
<dbReference type="EMBL" id="QREG01000037">
    <property type="protein sequence ID" value="RED91754.1"/>
    <property type="molecule type" value="Genomic_DNA"/>
</dbReference>
<evidence type="ECO:0000256" key="9">
    <source>
        <dbReference type="ARBA" id="ARBA00035120"/>
    </source>
</evidence>
<dbReference type="Proteomes" id="UP000256779">
    <property type="component" value="Unassembled WGS sequence"/>
</dbReference>
<comment type="caution">
    <text evidence="12">The sequence shown here is derived from an EMBL/GenBank/DDBJ whole genome shotgun (WGS) entry which is preliminary data.</text>
</comment>
<comment type="function">
    <text evidence="11">Fluoride-specific ion channel. Important for reducing fluoride concentration in the cell, thus reducing its toxicity.</text>
</comment>
<dbReference type="Pfam" id="PF02537">
    <property type="entry name" value="CRCB"/>
    <property type="match status" value="1"/>
</dbReference>
<gene>
    <name evidence="11" type="primary">fluC</name>
    <name evidence="11" type="synonym">crcB</name>
    <name evidence="12" type="ORF">C7460_13724</name>
</gene>
<evidence type="ECO:0000313" key="13">
    <source>
        <dbReference type="Proteomes" id="UP000256779"/>
    </source>
</evidence>
<dbReference type="GO" id="GO:0046872">
    <property type="term" value="F:metal ion binding"/>
    <property type="evidence" value="ECO:0007669"/>
    <property type="project" value="UniProtKB-KW"/>
</dbReference>
<evidence type="ECO:0000256" key="3">
    <source>
        <dbReference type="ARBA" id="ARBA00022519"/>
    </source>
</evidence>
<evidence type="ECO:0000256" key="1">
    <source>
        <dbReference type="ARBA" id="ARBA00004651"/>
    </source>
</evidence>
<dbReference type="GO" id="GO:0062054">
    <property type="term" value="F:fluoride channel activity"/>
    <property type="evidence" value="ECO:0007669"/>
    <property type="project" value="UniProtKB-UniRule"/>
</dbReference>